<keyword evidence="8" id="KW-0862">Zinc</keyword>
<feature type="domain" description="C2H2-type" evidence="16">
    <location>
        <begin position="705"/>
        <end position="729"/>
    </location>
</feature>
<dbReference type="InterPro" id="IPR013087">
    <property type="entry name" value="Znf_C2H2_type"/>
</dbReference>
<evidence type="ECO:0000256" key="3">
    <source>
        <dbReference type="ARBA" id="ARBA00006991"/>
    </source>
</evidence>
<dbReference type="Proteomes" id="UP000694569">
    <property type="component" value="Unplaced"/>
</dbReference>
<feature type="domain" description="C2H2-type" evidence="16">
    <location>
        <begin position="593"/>
        <end position="620"/>
    </location>
</feature>
<dbReference type="FunFam" id="3.30.160.60:FF:001119">
    <property type="entry name" value="zinc finger protein 408"/>
    <property type="match status" value="1"/>
</dbReference>
<feature type="domain" description="C2H2-type" evidence="16">
    <location>
        <begin position="425"/>
        <end position="452"/>
    </location>
</feature>
<dbReference type="GO" id="GO:0008270">
    <property type="term" value="F:zinc ion binding"/>
    <property type="evidence" value="ECO:0007669"/>
    <property type="project" value="UniProtKB-KW"/>
</dbReference>
<evidence type="ECO:0000256" key="10">
    <source>
        <dbReference type="ARBA" id="ARBA00023015"/>
    </source>
</evidence>
<feature type="domain" description="C2H2-type" evidence="16">
    <location>
        <begin position="621"/>
        <end position="648"/>
    </location>
</feature>
<dbReference type="FunFam" id="3.30.160.60:FF:002063">
    <property type="entry name" value="RB associated KRAB zinc finger"/>
    <property type="match status" value="1"/>
</dbReference>
<feature type="region of interest" description="Disordered" evidence="15">
    <location>
        <begin position="254"/>
        <end position="298"/>
    </location>
</feature>
<dbReference type="AlphaFoldDB" id="A0A8C5MZ66"/>
<dbReference type="Pfam" id="PF00096">
    <property type="entry name" value="zf-C2H2"/>
    <property type="match status" value="12"/>
</dbReference>
<feature type="compositionally biased region" description="Polar residues" evidence="15">
    <location>
        <begin position="45"/>
        <end position="59"/>
    </location>
</feature>
<feature type="domain" description="C2H2-type" evidence="16">
    <location>
        <begin position="649"/>
        <end position="676"/>
    </location>
</feature>
<dbReference type="PANTHER" id="PTHR16515:SF49">
    <property type="entry name" value="GASTRULA ZINC FINGER PROTEIN XLCGF49.1-LIKE-RELATED"/>
    <property type="match status" value="1"/>
</dbReference>
<dbReference type="InterPro" id="IPR050331">
    <property type="entry name" value="Zinc_finger"/>
</dbReference>
<evidence type="ECO:0000259" key="16">
    <source>
        <dbReference type="PROSITE" id="PS50157"/>
    </source>
</evidence>
<dbReference type="FunFam" id="3.30.160.60:FF:002090">
    <property type="entry name" value="Zinc finger protein 473"/>
    <property type="match status" value="1"/>
</dbReference>
<evidence type="ECO:0000256" key="6">
    <source>
        <dbReference type="ARBA" id="ARBA00022737"/>
    </source>
</evidence>
<keyword evidence="5" id="KW-0479">Metal-binding</keyword>
<keyword evidence="12" id="KW-0804">Transcription</keyword>
<dbReference type="PROSITE" id="PS00028">
    <property type="entry name" value="ZINC_FINGER_C2H2_1"/>
    <property type="match status" value="12"/>
</dbReference>
<comment type="function">
    <text evidence="1">May be involved in transcriptional regulation.</text>
</comment>
<dbReference type="GeneTree" id="ENSGT01150000286941"/>
<dbReference type="FunFam" id="3.30.160.60:FF:000739">
    <property type="entry name" value="Zgc:171418 protein"/>
    <property type="match status" value="4"/>
</dbReference>
<evidence type="ECO:0000313" key="18">
    <source>
        <dbReference type="Proteomes" id="UP000694569"/>
    </source>
</evidence>
<dbReference type="CDD" id="cd07765">
    <property type="entry name" value="KRAB_A-box"/>
    <property type="match status" value="1"/>
</dbReference>
<keyword evidence="13" id="KW-0539">Nucleus</keyword>
<feature type="domain" description="C2H2-type" evidence="16">
    <location>
        <begin position="677"/>
        <end position="704"/>
    </location>
</feature>
<comment type="subcellular location">
    <subcellularLocation>
        <location evidence="2">Nucleus</location>
    </subcellularLocation>
</comment>
<evidence type="ECO:0000256" key="5">
    <source>
        <dbReference type="ARBA" id="ARBA00022723"/>
    </source>
</evidence>
<evidence type="ECO:0000256" key="7">
    <source>
        <dbReference type="ARBA" id="ARBA00022771"/>
    </source>
</evidence>
<keyword evidence="9" id="KW-0832">Ubl conjugation</keyword>
<feature type="domain" description="C2H2-type" evidence="16">
    <location>
        <begin position="509"/>
        <end position="536"/>
    </location>
</feature>
<keyword evidence="18" id="KW-1185">Reference proteome</keyword>
<comment type="similarity">
    <text evidence="3">Belongs to the krueppel C2H2-type zinc-finger protein family.</text>
</comment>
<dbReference type="FunFam" id="3.30.160.60:FF:002343">
    <property type="entry name" value="Zinc finger protein 33A"/>
    <property type="match status" value="2"/>
</dbReference>
<dbReference type="GO" id="GO:0003677">
    <property type="term" value="F:DNA binding"/>
    <property type="evidence" value="ECO:0007669"/>
    <property type="project" value="UniProtKB-KW"/>
</dbReference>
<evidence type="ECO:0000256" key="13">
    <source>
        <dbReference type="ARBA" id="ARBA00023242"/>
    </source>
</evidence>
<evidence type="ECO:0000256" key="11">
    <source>
        <dbReference type="ARBA" id="ARBA00023125"/>
    </source>
</evidence>
<reference evidence="17" key="2">
    <citation type="submission" date="2025-09" db="UniProtKB">
        <authorList>
            <consortium name="Ensembl"/>
        </authorList>
    </citation>
    <scope>IDENTIFICATION</scope>
</reference>
<evidence type="ECO:0000256" key="1">
    <source>
        <dbReference type="ARBA" id="ARBA00003767"/>
    </source>
</evidence>
<sequence length="729" mass="82322">MNPHTARDPLTQRILDLTLEIIFLLTGEDHMVVKIHEMVTDNSRHQLSNGHRQTQSFNTEPPPHSRIHEQNHEKILELSNKIIQLLTGEVPIRCEDVTIYLSMEEWEYLEEHKELYKDMLEKHQPIIAFDKSVSEQHTPVSYSHIGTENKTNNEEKYLNKNTKGRAESATYTERESLASVERHVPEKEIYPITEYSTTDIKEEPASCDEVNLTDGVIYKLSENAQTDYTSIYLGAEPDSHVGGDLLHSDIYPLTENTQSEDPSTDTKKESPTYEEGNFTDLNKPAKDTEIEWSPDNSGEYLKGKTNLMEINHSESFIESRKPDQIIYYTDLVTPKSVYKDHSALSTEMGKVSYSEPDLDVEDINYREEPLSFTSRGENSTSTAALTHQQLHIEGDTFSCPECGKYFIDCIALKTHRKNHTRKKKFKCTECGKYFAYASNLAAHAIIHTGEKPFKCNECGKGFTQAPHLAAHVVIHTGEKLFKCIECGRSFARAISLEAHRKIHTGEKPFKCSECGKCFIGASALSKHKRIHTGEKPFKCHECGKCFALASYLTGHKRIHTGEKTSKCSECGKCFALASYLTSHKRIHAREKTSKCTECGQYFAHPSTLAAHKMIHTGEKTFNCPECGKGFTQAASLSRHKKIHTGEKPFKCTVCGTCFAQASHLAAHTTIHTGEKPFKCSECGKCFALASYLTSHKRIHTGEKTSKCPECGKCFSRPSYLENHKRTHTT</sequence>
<dbReference type="FunFam" id="3.30.160.60:FF:000624">
    <property type="entry name" value="zinc finger protein 697"/>
    <property type="match status" value="1"/>
</dbReference>
<proteinExistence type="inferred from homology"/>
<evidence type="ECO:0000313" key="17">
    <source>
        <dbReference type="Ensembl" id="ENSLLEP00000021918.1"/>
    </source>
</evidence>
<dbReference type="Pfam" id="PF01352">
    <property type="entry name" value="KRAB"/>
    <property type="match status" value="1"/>
</dbReference>
<evidence type="ECO:0000256" key="12">
    <source>
        <dbReference type="ARBA" id="ARBA00023163"/>
    </source>
</evidence>
<feature type="region of interest" description="Disordered" evidence="15">
    <location>
        <begin position="45"/>
        <end position="66"/>
    </location>
</feature>
<keyword evidence="11" id="KW-0238">DNA-binding</keyword>
<accession>A0A8C5MZ66</accession>
<dbReference type="Gene3D" id="6.10.140.140">
    <property type="match status" value="1"/>
</dbReference>
<keyword evidence="6" id="KW-0677">Repeat</keyword>
<feature type="domain" description="C2H2-type" evidence="16">
    <location>
        <begin position="481"/>
        <end position="508"/>
    </location>
</feature>
<dbReference type="InterPro" id="IPR036051">
    <property type="entry name" value="KRAB_dom_sf"/>
</dbReference>
<organism evidence="17 18">
    <name type="scientific">Leptobrachium leishanense</name>
    <name type="common">Leishan spiny toad</name>
    <dbReference type="NCBI Taxonomy" id="445787"/>
    <lineage>
        <taxon>Eukaryota</taxon>
        <taxon>Metazoa</taxon>
        <taxon>Chordata</taxon>
        <taxon>Craniata</taxon>
        <taxon>Vertebrata</taxon>
        <taxon>Euteleostomi</taxon>
        <taxon>Amphibia</taxon>
        <taxon>Batrachia</taxon>
        <taxon>Anura</taxon>
        <taxon>Pelobatoidea</taxon>
        <taxon>Megophryidae</taxon>
        <taxon>Leptobrachium</taxon>
    </lineage>
</organism>
<dbReference type="Gene3D" id="3.30.160.60">
    <property type="entry name" value="Classic Zinc Finger"/>
    <property type="match status" value="12"/>
</dbReference>
<protein>
    <recommendedName>
        <fullName evidence="16">C2H2-type domain-containing protein</fullName>
    </recommendedName>
</protein>
<keyword evidence="4" id="KW-1017">Isopeptide bond</keyword>
<evidence type="ECO:0000256" key="15">
    <source>
        <dbReference type="SAM" id="MobiDB-lite"/>
    </source>
</evidence>
<evidence type="ECO:0000256" key="9">
    <source>
        <dbReference type="ARBA" id="ARBA00022843"/>
    </source>
</evidence>
<evidence type="ECO:0000256" key="4">
    <source>
        <dbReference type="ARBA" id="ARBA00022499"/>
    </source>
</evidence>
<feature type="domain" description="C2H2-type" evidence="16">
    <location>
        <begin position="453"/>
        <end position="480"/>
    </location>
</feature>
<dbReference type="FunFam" id="3.30.160.60:FF:000247">
    <property type="entry name" value="Zinc finger protein 236"/>
    <property type="match status" value="1"/>
</dbReference>
<feature type="domain" description="C2H2-type" evidence="16">
    <location>
        <begin position="537"/>
        <end position="564"/>
    </location>
</feature>
<dbReference type="PROSITE" id="PS50157">
    <property type="entry name" value="ZINC_FINGER_C2H2_2"/>
    <property type="match status" value="12"/>
</dbReference>
<dbReference type="InterPro" id="IPR001909">
    <property type="entry name" value="KRAB"/>
</dbReference>
<feature type="domain" description="C2H2-type" evidence="16">
    <location>
        <begin position="565"/>
        <end position="592"/>
    </location>
</feature>
<evidence type="ECO:0000256" key="8">
    <source>
        <dbReference type="ARBA" id="ARBA00022833"/>
    </source>
</evidence>
<name>A0A8C5MZ66_9ANUR</name>
<dbReference type="InterPro" id="IPR036236">
    <property type="entry name" value="Znf_C2H2_sf"/>
</dbReference>
<dbReference type="GO" id="GO:0006355">
    <property type="term" value="P:regulation of DNA-templated transcription"/>
    <property type="evidence" value="ECO:0007669"/>
    <property type="project" value="InterPro"/>
</dbReference>
<evidence type="ECO:0000256" key="14">
    <source>
        <dbReference type="PROSITE-ProRule" id="PRU00042"/>
    </source>
</evidence>
<dbReference type="GO" id="GO:0005634">
    <property type="term" value="C:nucleus"/>
    <property type="evidence" value="ECO:0007669"/>
    <property type="project" value="UniProtKB-SubCell"/>
</dbReference>
<dbReference type="SUPFAM" id="SSF109640">
    <property type="entry name" value="KRAB domain (Kruppel-associated box)"/>
    <property type="match status" value="1"/>
</dbReference>
<dbReference type="Ensembl" id="ENSLLET00000022769.1">
    <property type="protein sequence ID" value="ENSLLEP00000021918.1"/>
    <property type="gene ID" value="ENSLLEG00000013540.1"/>
</dbReference>
<keyword evidence="7 14" id="KW-0863">Zinc-finger</keyword>
<evidence type="ECO:0000256" key="2">
    <source>
        <dbReference type="ARBA" id="ARBA00004123"/>
    </source>
</evidence>
<feature type="domain" description="C2H2-type" evidence="16">
    <location>
        <begin position="397"/>
        <end position="424"/>
    </location>
</feature>
<dbReference type="SUPFAM" id="SSF57667">
    <property type="entry name" value="beta-beta-alpha zinc fingers"/>
    <property type="match status" value="7"/>
</dbReference>
<keyword evidence="10" id="KW-0805">Transcription regulation</keyword>
<dbReference type="PANTHER" id="PTHR16515">
    <property type="entry name" value="PR DOMAIN ZINC FINGER PROTEIN"/>
    <property type="match status" value="1"/>
</dbReference>
<reference evidence="17" key="1">
    <citation type="submission" date="2025-08" db="UniProtKB">
        <authorList>
            <consortium name="Ensembl"/>
        </authorList>
    </citation>
    <scope>IDENTIFICATION</scope>
</reference>
<dbReference type="SMART" id="SM00355">
    <property type="entry name" value="ZnF_C2H2"/>
    <property type="match status" value="12"/>
</dbReference>